<dbReference type="RefSeq" id="WP_097544709.1">
    <property type="nucleotide sequence ID" value="NZ_NWSL01000026.1"/>
</dbReference>
<dbReference type="SMART" id="SM00729">
    <property type="entry name" value="Elp3"/>
    <property type="match status" value="1"/>
</dbReference>
<dbReference type="PANTHER" id="PTHR11228">
    <property type="entry name" value="RADICAL SAM DOMAIN PROTEIN"/>
    <property type="match status" value="1"/>
</dbReference>
<name>A0ABX4J224_9HYPH</name>
<dbReference type="InterPro" id="IPR058240">
    <property type="entry name" value="rSAM_sf"/>
</dbReference>
<evidence type="ECO:0000256" key="1">
    <source>
        <dbReference type="ARBA" id="ARBA00001966"/>
    </source>
</evidence>
<comment type="cofactor">
    <cofactor evidence="1">
        <name>[4Fe-4S] cluster</name>
        <dbReference type="ChEBI" id="CHEBI:49883"/>
    </cofactor>
</comment>
<organism evidence="7 8">
    <name type="scientific">Rhizobium anhuiense</name>
    <dbReference type="NCBI Taxonomy" id="1184720"/>
    <lineage>
        <taxon>Bacteria</taxon>
        <taxon>Pseudomonadati</taxon>
        <taxon>Pseudomonadota</taxon>
        <taxon>Alphaproteobacteria</taxon>
        <taxon>Hyphomicrobiales</taxon>
        <taxon>Rhizobiaceae</taxon>
        <taxon>Rhizobium/Agrobacterium group</taxon>
        <taxon>Rhizobium</taxon>
    </lineage>
</organism>
<evidence type="ECO:0000313" key="7">
    <source>
        <dbReference type="EMBL" id="PDS48481.1"/>
    </source>
</evidence>
<keyword evidence="2" id="KW-0949">S-adenosyl-L-methionine</keyword>
<dbReference type="InterPro" id="IPR007197">
    <property type="entry name" value="rSAM"/>
</dbReference>
<dbReference type="PROSITE" id="PS51918">
    <property type="entry name" value="RADICAL_SAM"/>
    <property type="match status" value="1"/>
</dbReference>
<dbReference type="InterPro" id="IPR006638">
    <property type="entry name" value="Elp3/MiaA/NifB-like_rSAM"/>
</dbReference>
<protein>
    <recommendedName>
        <fullName evidence="6">Radical SAM core domain-containing protein</fullName>
    </recommendedName>
</protein>
<accession>A0ABX4J224</accession>
<evidence type="ECO:0000256" key="5">
    <source>
        <dbReference type="ARBA" id="ARBA00023014"/>
    </source>
</evidence>
<keyword evidence="3" id="KW-0479">Metal-binding</keyword>
<comment type="caution">
    <text evidence="7">The sequence shown here is derived from an EMBL/GenBank/DDBJ whole genome shotgun (WGS) entry which is preliminary data.</text>
</comment>
<dbReference type="SFLD" id="SFLDS00029">
    <property type="entry name" value="Radical_SAM"/>
    <property type="match status" value="1"/>
</dbReference>
<dbReference type="InterPro" id="IPR023885">
    <property type="entry name" value="4Fe4S-binding_SPASM_dom"/>
</dbReference>
<dbReference type="Pfam" id="PF04055">
    <property type="entry name" value="Radical_SAM"/>
    <property type="match status" value="1"/>
</dbReference>
<gene>
    <name evidence="7" type="ORF">CO662_28725</name>
</gene>
<evidence type="ECO:0000313" key="8">
    <source>
        <dbReference type="Proteomes" id="UP000219972"/>
    </source>
</evidence>
<reference evidence="7 8" key="1">
    <citation type="submission" date="2017-09" db="EMBL/GenBank/DDBJ databases">
        <title>Comparative genomics of rhizobia isolated from Phaseolus vulgaris in China.</title>
        <authorList>
            <person name="Tong W."/>
        </authorList>
    </citation>
    <scope>NUCLEOTIDE SEQUENCE [LARGE SCALE GENOMIC DNA]</scope>
    <source>
        <strain evidence="7 8">Y27</strain>
    </source>
</reference>
<dbReference type="Gene3D" id="3.20.20.70">
    <property type="entry name" value="Aldolase class I"/>
    <property type="match status" value="1"/>
</dbReference>
<dbReference type="InterPro" id="IPR013785">
    <property type="entry name" value="Aldolase_TIM"/>
</dbReference>
<keyword evidence="5" id="KW-0411">Iron-sulfur</keyword>
<dbReference type="Proteomes" id="UP000219972">
    <property type="component" value="Unassembled WGS sequence"/>
</dbReference>
<dbReference type="CDD" id="cd01335">
    <property type="entry name" value="Radical_SAM"/>
    <property type="match status" value="1"/>
</dbReference>
<evidence type="ECO:0000256" key="4">
    <source>
        <dbReference type="ARBA" id="ARBA00023004"/>
    </source>
</evidence>
<evidence type="ECO:0000256" key="2">
    <source>
        <dbReference type="ARBA" id="ARBA00022691"/>
    </source>
</evidence>
<dbReference type="NCBIfam" id="TIGR04085">
    <property type="entry name" value="rSAM_more_4Fe4S"/>
    <property type="match status" value="1"/>
</dbReference>
<keyword evidence="8" id="KW-1185">Reference proteome</keyword>
<feature type="domain" description="Radical SAM core" evidence="6">
    <location>
        <begin position="111"/>
        <end position="323"/>
    </location>
</feature>
<keyword evidence="4" id="KW-0408">Iron</keyword>
<sequence length="456" mass="50334">MDRGARYAIDDGYIFRHEFFGGLFHSRYGGGKFEASHAVASAVHAMASGRTLEEAERFADRLNLPLNRGDLAELHTAGVLRKFRETAEDCLMPPDEEVFSFLNKQLLNARSRDHLRAPINLSIYPSMKCQLDCTFCFVTDEKWRIEDKQDASQWAVVLREAKAAGVPFVSILGGEPTLFGGFLQLLNEIEGIGIKTTFTTNGLRLTDALVSFLASSKWITPVISIQSLDDYNSVTTGISASKPLRALAILREAGVKCRVNAVYTGQTVRQFEELLRLCDVLGVEKVSVGHHLDLKGRAGTPSFRDSRHLHEQLSGVDSSLDFQLEGCQLYTAYPELQRLPDSTFEVLTAGCEAGNGRGEVMADGTLLPCSALRVENWGGLNVFTDGFQVAWDRSLSFKKIRGTKTVDTECRSCRFGYFCNGGCPAVNELRHGHAFTVGDPRCGLKKTYSDPLAQPN</sequence>
<dbReference type="SUPFAM" id="SSF102114">
    <property type="entry name" value="Radical SAM enzymes"/>
    <property type="match status" value="1"/>
</dbReference>
<dbReference type="SFLD" id="SFLDG01067">
    <property type="entry name" value="SPASM/twitch_domain_containing"/>
    <property type="match status" value="1"/>
</dbReference>
<dbReference type="PANTHER" id="PTHR11228:SF7">
    <property type="entry name" value="PQQA PEPTIDE CYCLASE"/>
    <property type="match status" value="1"/>
</dbReference>
<proteinExistence type="predicted"/>
<dbReference type="EMBL" id="NWSL01000026">
    <property type="protein sequence ID" value="PDS48481.1"/>
    <property type="molecule type" value="Genomic_DNA"/>
</dbReference>
<evidence type="ECO:0000259" key="6">
    <source>
        <dbReference type="PROSITE" id="PS51918"/>
    </source>
</evidence>
<dbReference type="InterPro" id="IPR050377">
    <property type="entry name" value="Radical_SAM_PqqE_MftC-like"/>
</dbReference>
<evidence type="ECO:0000256" key="3">
    <source>
        <dbReference type="ARBA" id="ARBA00022723"/>
    </source>
</evidence>
<dbReference type="SFLD" id="SFLDG01386">
    <property type="entry name" value="main_SPASM_domain-containing"/>
    <property type="match status" value="1"/>
</dbReference>